<feature type="region of interest" description="Disordered" evidence="1">
    <location>
        <begin position="39"/>
        <end position="93"/>
    </location>
</feature>
<protein>
    <recommendedName>
        <fullName evidence="3">Nitrogen permease regulator 3</fullName>
    </recommendedName>
</protein>
<reference evidence="2" key="1">
    <citation type="submission" date="2021-01" db="EMBL/GenBank/DDBJ databases">
        <authorList>
            <person name="Corre E."/>
            <person name="Pelletier E."/>
            <person name="Niang G."/>
            <person name="Scheremetjew M."/>
            <person name="Finn R."/>
            <person name="Kale V."/>
            <person name="Holt S."/>
            <person name="Cochrane G."/>
            <person name="Meng A."/>
            <person name="Brown T."/>
            <person name="Cohen L."/>
        </authorList>
    </citation>
    <scope>NUCLEOTIDE SEQUENCE</scope>
    <source>
        <strain evidence="2">Isolate 1302-5</strain>
    </source>
</reference>
<evidence type="ECO:0008006" key="3">
    <source>
        <dbReference type="Google" id="ProtNLM"/>
    </source>
</evidence>
<feature type="compositionally biased region" description="Low complexity" evidence="1">
    <location>
        <begin position="265"/>
        <end position="275"/>
    </location>
</feature>
<dbReference type="GO" id="GO:0038202">
    <property type="term" value="P:TORC1 signaling"/>
    <property type="evidence" value="ECO:0007669"/>
    <property type="project" value="TreeGrafter"/>
</dbReference>
<feature type="compositionally biased region" description="Low complexity" evidence="1">
    <location>
        <begin position="69"/>
        <end position="79"/>
    </location>
</feature>
<feature type="compositionally biased region" description="Gly residues" evidence="1">
    <location>
        <begin position="734"/>
        <end position="746"/>
    </location>
</feature>
<accession>A0A7S4K842</accession>
<dbReference type="GO" id="GO:0010508">
    <property type="term" value="P:positive regulation of autophagy"/>
    <property type="evidence" value="ECO:0007669"/>
    <property type="project" value="TreeGrafter"/>
</dbReference>
<feature type="region of interest" description="Disordered" evidence="1">
    <location>
        <begin position="546"/>
        <end position="566"/>
    </location>
</feature>
<evidence type="ECO:0000256" key="1">
    <source>
        <dbReference type="SAM" id="MobiDB-lite"/>
    </source>
</evidence>
<evidence type="ECO:0000313" key="2">
    <source>
        <dbReference type="EMBL" id="CAE2286508.1"/>
    </source>
</evidence>
<feature type="compositionally biased region" description="Basic residues" evidence="1">
    <location>
        <begin position="349"/>
        <end position="358"/>
    </location>
</feature>
<feature type="compositionally biased region" description="Low complexity" evidence="1">
    <location>
        <begin position="241"/>
        <end position="258"/>
    </location>
</feature>
<dbReference type="PANTHER" id="PTHR13153">
    <property type="entry name" value="CGTHBA PROTEIN -14 GENE PROTEIN"/>
    <property type="match status" value="1"/>
</dbReference>
<feature type="compositionally biased region" description="Low complexity" evidence="1">
    <location>
        <begin position="1"/>
        <end position="10"/>
    </location>
</feature>
<feature type="region of interest" description="Disordered" evidence="1">
    <location>
        <begin position="1"/>
        <end position="21"/>
    </location>
</feature>
<feature type="region of interest" description="Disordered" evidence="1">
    <location>
        <begin position="146"/>
        <end position="188"/>
    </location>
</feature>
<dbReference type="AlphaFoldDB" id="A0A7S4K842"/>
<dbReference type="GO" id="GO:1990130">
    <property type="term" value="C:GATOR1 complex"/>
    <property type="evidence" value="ECO:0007669"/>
    <property type="project" value="TreeGrafter"/>
</dbReference>
<dbReference type="InterPro" id="IPR005365">
    <property type="entry name" value="Npr3"/>
</dbReference>
<feature type="region of interest" description="Disordered" evidence="1">
    <location>
        <begin position="223"/>
        <end position="290"/>
    </location>
</feature>
<feature type="compositionally biased region" description="Low complexity" evidence="1">
    <location>
        <begin position="359"/>
        <end position="378"/>
    </location>
</feature>
<organism evidence="2">
    <name type="scientific">Odontella aurita</name>
    <dbReference type="NCBI Taxonomy" id="265563"/>
    <lineage>
        <taxon>Eukaryota</taxon>
        <taxon>Sar</taxon>
        <taxon>Stramenopiles</taxon>
        <taxon>Ochrophyta</taxon>
        <taxon>Bacillariophyta</taxon>
        <taxon>Mediophyceae</taxon>
        <taxon>Biddulphiophycidae</taxon>
        <taxon>Eupodiscales</taxon>
        <taxon>Odontellaceae</taxon>
        <taxon>Odontella</taxon>
    </lineage>
</organism>
<proteinExistence type="predicted"/>
<sequence length="968" mass="97961">MTSEGPSPVSSGGGGGSPSPFRVLGVALVVEEPGRGARLVFRYPSSPPPPPPPPPASTIPVSAAPPPAAAADRAASSAPHPSPASPTSHRHHHPSCELFFTLSPRAMAKLFRPKPPLCGQPMTLSVGGTVFCCHAVLLPGGGGAGGGGLGSSSHGNDTADSDTASGGGIGGGDEDATGAGPTSSQQQQQTKDLVLFSVIVALAPLQEFSKTFRFDGGDGAAANMPHSHLLGRHSNHEHRPNPASSGGNNAAGTSSSPRVVRRRGSTASASSAAAATGGGRGGVDGSAARGGSQALSASLMAIRGVHLSLRRLCRVLEREERRCRYVSLQASIMVRIKNEVEKGADGNGRLHKPQHKRTSSAVSSAPSASHSGDRSSSGEGRGSDVGLGNVHGSHAAVDDAEAEQKRRDREMRQAVLELMFASSTLPGDIDDDGLVRGNLARELAQLFHALSRNSSVAAFTPTPAALLGGGGGLASGGADIGCGVLYVNSHVAVPIEPAAGRLLPLHVRANGYGTSAGSPAIDYLRPYHTLLFPHASPAELLRTQALSSSSVRAGPSGDAQGQQQQRHGQRLERLLLMISPGKSLRDAAVDAALPVPAALQLASRLVDAGACVASHVVGRHTCFVMNHGGAARMGELALPFAQRFLGPAVPVFLAASALTVGGTKSTSPGASGVEGASGGSVSGNIVTLGRCMRVAAGRGTAGDDDGALTAAQLLGDRIAAALYGSIGVAGAGGASSGGGGGSGSGGSVFLHPRTRPRGSSVGEEGGSHQHRLPPLTSSPRAAEMRSSGGGSAGLGPGSTVGVAAPGQSVEDVVYEMALWLRSHGIIVELREYLTAVDPIGGDANGALRVESGVDGTTSVAPAPVQAPFAPSSNTAAPSPVEQIALSPTWSHIPDGGVAASATVVREEAIYHELLEAGCLLGTVSTTALCWRFGLDHWRIQRLREWGVKARKLQVITRIPASGDDWDVP</sequence>
<feature type="region of interest" description="Disordered" evidence="1">
    <location>
        <begin position="734"/>
        <end position="799"/>
    </location>
</feature>
<dbReference type="GO" id="GO:1904262">
    <property type="term" value="P:negative regulation of TORC1 signaling"/>
    <property type="evidence" value="ECO:0007669"/>
    <property type="project" value="TreeGrafter"/>
</dbReference>
<feature type="compositionally biased region" description="Gly residues" evidence="1">
    <location>
        <begin position="787"/>
        <end position="798"/>
    </location>
</feature>
<feature type="region of interest" description="Disordered" evidence="1">
    <location>
        <begin position="343"/>
        <end position="408"/>
    </location>
</feature>
<dbReference type="GO" id="GO:0034198">
    <property type="term" value="P:cellular response to amino acid starvation"/>
    <property type="evidence" value="ECO:0007669"/>
    <property type="project" value="TreeGrafter"/>
</dbReference>
<gene>
    <name evidence="2" type="ORF">OAUR00152_LOCUS40680</name>
</gene>
<dbReference type="PANTHER" id="PTHR13153:SF5">
    <property type="entry name" value="GATOR COMPLEX PROTEIN NPRL3"/>
    <property type="match status" value="1"/>
</dbReference>
<feature type="compositionally biased region" description="Pro residues" evidence="1">
    <location>
        <begin position="45"/>
        <end position="68"/>
    </location>
</feature>
<dbReference type="EMBL" id="HBKQ01059624">
    <property type="protein sequence ID" value="CAE2286508.1"/>
    <property type="molecule type" value="Transcribed_RNA"/>
</dbReference>
<name>A0A7S4K842_9STRA</name>